<dbReference type="EMBL" id="AUZM01000003">
    <property type="protein sequence ID" value="ERT09434.1"/>
    <property type="molecule type" value="Genomic_DNA"/>
</dbReference>
<protein>
    <submittedName>
        <fullName evidence="1">Uncharacterized protein</fullName>
    </submittedName>
</protein>
<proteinExistence type="predicted"/>
<reference evidence="1 2" key="1">
    <citation type="journal article" date="2013" name="Front. Microbiol.">
        <title>Comparative genomic analyses of the cyanobacterium, Lyngbya aestuarii BL J, a powerful hydrogen producer.</title>
        <authorList>
            <person name="Kothari A."/>
            <person name="Vaughn M."/>
            <person name="Garcia-Pichel F."/>
        </authorList>
    </citation>
    <scope>NUCLEOTIDE SEQUENCE [LARGE SCALE GENOMIC DNA]</scope>
    <source>
        <strain evidence="1 2">BL J</strain>
    </source>
</reference>
<sequence>MAPTQPLTGTELIDCAKASANLGLKEAAQNSGYGEDIESFQKNLKQACDHIGVSIDGLSDLVTPQQQVKQGQGIEIAPDSKNSL</sequence>
<keyword evidence="2" id="KW-1185">Reference proteome</keyword>
<comment type="caution">
    <text evidence="1">The sequence shown here is derived from an EMBL/GenBank/DDBJ whole genome shotgun (WGS) entry which is preliminary data.</text>
</comment>
<organism evidence="1 2">
    <name type="scientific">Lyngbya aestuarii BL J</name>
    <dbReference type="NCBI Taxonomy" id="1348334"/>
    <lineage>
        <taxon>Bacteria</taxon>
        <taxon>Bacillati</taxon>
        <taxon>Cyanobacteriota</taxon>
        <taxon>Cyanophyceae</taxon>
        <taxon>Oscillatoriophycideae</taxon>
        <taxon>Oscillatoriales</taxon>
        <taxon>Microcoleaceae</taxon>
        <taxon>Lyngbya</taxon>
    </lineage>
</organism>
<dbReference type="OrthoDB" id="466434at2"/>
<evidence type="ECO:0000313" key="2">
    <source>
        <dbReference type="Proteomes" id="UP000017127"/>
    </source>
</evidence>
<gene>
    <name evidence="1" type="ORF">M595_0470</name>
</gene>
<accession>U7QNA4</accession>
<name>U7QNA4_9CYAN</name>
<dbReference type="AlphaFoldDB" id="U7QNA4"/>
<dbReference type="RefSeq" id="WP_023064314.1">
    <property type="nucleotide sequence ID" value="NZ_AUZM01000003.1"/>
</dbReference>
<dbReference type="Proteomes" id="UP000017127">
    <property type="component" value="Unassembled WGS sequence"/>
</dbReference>
<evidence type="ECO:0000313" key="1">
    <source>
        <dbReference type="EMBL" id="ERT09434.1"/>
    </source>
</evidence>